<protein>
    <recommendedName>
        <fullName evidence="4">Ubiquitin-like protease family profile domain-containing protein</fullName>
    </recommendedName>
</protein>
<dbReference type="InterPro" id="IPR003653">
    <property type="entry name" value="Peptidase_C48_C"/>
</dbReference>
<dbReference type="PROSITE" id="PS50600">
    <property type="entry name" value="ULP_PROTEASE"/>
    <property type="match status" value="1"/>
</dbReference>
<dbReference type="Proteomes" id="UP001341840">
    <property type="component" value="Unassembled WGS sequence"/>
</dbReference>
<gene>
    <name evidence="5" type="ORF">PIB30_036207</name>
</gene>
<dbReference type="Gene3D" id="3.40.395.10">
    <property type="entry name" value="Adenoviral Proteinase, Chain A"/>
    <property type="match status" value="1"/>
</dbReference>
<evidence type="ECO:0000313" key="6">
    <source>
        <dbReference type="Proteomes" id="UP001341840"/>
    </source>
</evidence>
<evidence type="ECO:0000313" key="5">
    <source>
        <dbReference type="EMBL" id="MED6146619.1"/>
    </source>
</evidence>
<accession>A0ABU6TD28</accession>
<evidence type="ECO:0000259" key="4">
    <source>
        <dbReference type="PROSITE" id="PS50600"/>
    </source>
</evidence>
<proteinExistence type="inferred from homology"/>
<evidence type="ECO:0000256" key="2">
    <source>
        <dbReference type="ARBA" id="ARBA00022670"/>
    </source>
</evidence>
<organism evidence="5 6">
    <name type="scientific">Stylosanthes scabra</name>
    <dbReference type="NCBI Taxonomy" id="79078"/>
    <lineage>
        <taxon>Eukaryota</taxon>
        <taxon>Viridiplantae</taxon>
        <taxon>Streptophyta</taxon>
        <taxon>Embryophyta</taxon>
        <taxon>Tracheophyta</taxon>
        <taxon>Spermatophyta</taxon>
        <taxon>Magnoliopsida</taxon>
        <taxon>eudicotyledons</taxon>
        <taxon>Gunneridae</taxon>
        <taxon>Pentapetalae</taxon>
        <taxon>rosids</taxon>
        <taxon>fabids</taxon>
        <taxon>Fabales</taxon>
        <taxon>Fabaceae</taxon>
        <taxon>Papilionoideae</taxon>
        <taxon>50 kb inversion clade</taxon>
        <taxon>dalbergioids sensu lato</taxon>
        <taxon>Dalbergieae</taxon>
        <taxon>Pterocarpus clade</taxon>
        <taxon>Stylosanthes</taxon>
    </lineage>
</organism>
<sequence length="200" mass="23308">MFETYGVNYLDKKTKMPYLVRQLKDQHYMELLDKDKLRRHSTISSLFAPVLYSHHWWLYVLDVDNKQFYVVDSVFGTNSSQQRNKPHRFVPNPTDCGVYVMKWMELLDPAALSAAFIFKLQYSIEEWSQARLDEFKKEIVSKLIMSEENTLSVEAINQASNMTLEAITEAKKKMGRQTKPSATLKSPYVQVSTSELAKKH</sequence>
<dbReference type="InterPro" id="IPR038765">
    <property type="entry name" value="Papain-like_cys_pep_sf"/>
</dbReference>
<evidence type="ECO:0000256" key="3">
    <source>
        <dbReference type="ARBA" id="ARBA00022801"/>
    </source>
</evidence>
<name>A0ABU6TD28_9FABA</name>
<evidence type="ECO:0000256" key="1">
    <source>
        <dbReference type="ARBA" id="ARBA00005234"/>
    </source>
</evidence>
<keyword evidence="3" id="KW-0378">Hydrolase</keyword>
<keyword evidence="6" id="KW-1185">Reference proteome</keyword>
<dbReference type="SUPFAM" id="SSF54001">
    <property type="entry name" value="Cysteine proteinases"/>
    <property type="match status" value="1"/>
</dbReference>
<comment type="similarity">
    <text evidence="1">Belongs to the peptidase C48 family.</text>
</comment>
<reference evidence="5 6" key="1">
    <citation type="journal article" date="2023" name="Plants (Basel)">
        <title>Bridging the Gap: Combining Genomics and Transcriptomics Approaches to Understand Stylosanthes scabra, an Orphan Legume from the Brazilian Caatinga.</title>
        <authorList>
            <person name="Ferreira-Neto J.R.C."/>
            <person name="da Silva M.D."/>
            <person name="Binneck E."/>
            <person name="de Melo N.F."/>
            <person name="da Silva R.H."/>
            <person name="de Melo A.L.T.M."/>
            <person name="Pandolfi V."/>
            <person name="Bustamante F.O."/>
            <person name="Brasileiro-Vidal A.C."/>
            <person name="Benko-Iseppon A.M."/>
        </authorList>
    </citation>
    <scope>NUCLEOTIDE SEQUENCE [LARGE SCALE GENOMIC DNA]</scope>
    <source>
        <tissue evidence="5">Leaves</tissue>
    </source>
</reference>
<comment type="caution">
    <text evidence="5">The sequence shown here is derived from an EMBL/GenBank/DDBJ whole genome shotgun (WGS) entry which is preliminary data.</text>
</comment>
<dbReference type="EMBL" id="JASCZI010090797">
    <property type="protein sequence ID" value="MED6146619.1"/>
    <property type="molecule type" value="Genomic_DNA"/>
</dbReference>
<feature type="domain" description="Ubiquitin-like protease family profile" evidence="4">
    <location>
        <begin position="1"/>
        <end position="107"/>
    </location>
</feature>
<keyword evidence="2" id="KW-0645">Protease</keyword>